<keyword evidence="3" id="KW-0677">Repeat</keyword>
<evidence type="ECO:0000256" key="5">
    <source>
        <dbReference type="SAM" id="MobiDB-lite"/>
    </source>
</evidence>
<dbReference type="RefSeq" id="XP_014240668.1">
    <property type="nucleotide sequence ID" value="XM_014385182.2"/>
</dbReference>
<feature type="region of interest" description="Disordered" evidence="5">
    <location>
        <begin position="284"/>
        <end position="314"/>
    </location>
</feature>
<dbReference type="EnsemblMetazoa" id="XM_014385182.2">
    <property type="protein sequence ID" value="XP_014240668.1"/>
    <property type="gene ID" value="LOC106661647"/>
</dbReference>
<dbReference type="GeneID" id="106661647"/>
<dbReference type="AlphaFoldDB" id="A0A8I6R8U1"/>
<dbReference type="Proteomes" id="UP000494040">
    <property type="component" value="Unassembled WGS sequence"/>
</dbReference>
<sequence>MATCAADKRPGLLSNDDFRQLLYTPRTSSGFTDAAGPAELPSAKPAEKRQQKVTEKKAKKRRYTEAMRREDVLSQLQKKYRDRAQERRDGQNPDYVISEDRELQTVSAGAYHAVAPDAGYNRRQALRRKQLIQESKYLGGDMAHTHLVKGLDYALLNKVRKEIEVRNKERGAKEEKEEQEAEAKEQIAVTKIGKAVMDVVFSRRALEKNPLFAPGKMSYVVHLEGDEAEHEIPTIVIRSNRDIDPESHIKSLTTTDAVIEKLKTVLAHVKNGVKIRRSKKISNEDPYNEYQEEKPQKQEVKKTSKSPTAESSSLYKKTLKTKERLLQRLSSEPTSYAECYPGQVESVEATYDSDEAADYSMMDRARKSAVGRWDFDHEEDYSEYMTRREALPKAAFQYGLKKSGGRRTRKGNPEKAALDRLWGEIKTKMQQMKSGIIEPIT</sequence>
<keyword evidence="9" id="KW-1185">Reference proteome</keyword>
<protein>
    <recommendedName>
        <fullName evidence="10">Protein Red</fullName>
    </recommendedName>
</protein>
<reference evidence="8" key="1">
    <citation type="submission" date="2022-01" db="UniProtKB">
        <authorList>
            <consortium name="EnsemblMetazoa"/>
        </authorList>
    </citation>
    <scope>IDENTIFICATION</scope>
</reference>
<evidence type="ECO:0000259" key="6">
    <source>
        <dbReference type="Pfam" id="PF07807"/>
    </source>
</evidence>
<dbReference type="Pfam" id="PF07808">
    <property type="entry name" value="RED_N"/>
    <property type="match status" value="1"/>
</dbReference>
<evidence type="ECO:0008006" key="10">
    <source>
        <dbReference type="Google" id="ProtNLM"/>
    </source>
</evidence>
<evidence type="ECO:0000259" key="7">
    <source>
        <dbReference type="Pfam" id="PF07808"/>
    </source>
</evidence>
<organism evidence="8 9">
    <name type="scientific">Cimex lectularius</name>
    <name type="common">Bed bug</name>
    <name type="synonym">Acanthia lectularia</name>
    <dbReference type="NCBI Taxonomy" id="79782"/>
    <lineage>
        <taxon>Eukaryota</taxon>
        <taxon>Metazoa</taxon>
        <taxon>Ecdysozoa</taxon>
        <taxon>Arthropoda</taxon>
        <taxon>Hexapoda</taxon>
        <taxon>Insecta</taxon>
        <taxon>Pterygota</taxon>
        <taxon>Neoptera</taxon>
        <taxon>Paraneoptera</taxon>
        <taxon>Hemiptera</taxon>
        <taxon>Heteroptera</taxon>
        <taxon>Panheteroptera</taxon>
        <taxon>Cimicomorpha</taxon>
        <taxon>Cimicidae</taxon>
        <taxon>Cimex</taxon>
    </lineage>
</organism>
<proteinExistence type="inferred from homology"/>
<accession>A0A8I6R8U1</accession>
<dbReference type="GO" id="GO:0005634">
    <property type="term" value="C:nucleus"/>
    <property type="evidence" value="ECO:0007669"/>
    <property type="project" value="UniProtKB-SubCell"/>
</dbReference>
<evidence type="ECO:0000256" key="4">
    <source>
        <dbReference type="ARBA" id="ARBA00023242"/>
    </source>
</evidence>
<name>A0A8I6R8U1_CIMLE</name>
<comment type="similarity">
    <text evidence="2">Belongs to the RED family.</text>
</comment>
<dbReference type="InterPro" id="IPR012492">
    <property type="entry name" value="RED_C"/>
</dbReference>
<evidence type="ECO:0000256" key="1">
    <source>
        <dbReference type="ARBA" id="ARBA00004123"/>
    </source>
</evidence>
<dbReference type="InterPro" id="IPR039896">
    <property type="entry name" value="Red-like"/>
</dbReference>
<evidence type="ECO:0000256" key="3">
    <source>
        <dbReference type="ARBA" id="ARBA00022737"/>
    </source>
</evidence>
<dbReference type="Pfam" id="PF07807">
    <property type="entry name" value="RED_C"/>
    <property type="match status" value="1"/>
</dbReference>
<feature type="compositionally biased region" description="Basic and acidic residues" evidence="5">
    <location>
        <begin position="82"/>
        <end position="91"/>
    </location>
</feature>
<feature type="compositionally biased region" description="Basic and acidic residues" evidence="5">
    <location>
        <begin position="45"/>
        <end position="56"/>
    </location>
</feature>
<keyword evidence="4" id="KW-0539">Nucleus</keyword>
<feature type="domain" description="RED-like N-terminal" evidence="7">
    <location>
        <begin position="59"/>
        <end position="280"/>
    </location>
</feature>
<feature type="compositionally biased region" description="Basic and acidic residues" evidence="5">
    <location>
        <begin position="291"/>
        <end position="302"/>
    </location>
</feature>
<feature type="region of interest" description="Disordered" evidence="5">
    <location>
        <begin position="27"/>
        <end position="94"/>
    </location>
</feature>
<comment type="subcellular location">
    <subcellularLocation>
        <location evidence="1">Nucleus</location>
    </subcellularLocation>
</comment>
<evidence type="ECO:0000313" key="8">
    <source>
        <dbReference type="EnsemblMetazoa" id="XP_014240668.1"/>
    </source>
</evidence>
<dbReference type="InterPro" id="IPR012916">
    <property type="entry name" value="RED_N"/>
</dbReference>
<feature type="compositionally biased region" description="Basic and acidic residues" evidence="5">
    <location>
        <begin position="63"/>
        <end position="72"/>
    </location>
</feature>
<dbReference type="KEGG" id="clec:106661647"/>
<dbReference type="OrthoDB" id="3366823at2759"/>
<dbReference type="PANTHER" id="PTHR12765">
    <property type="entry name" value="RED PROTEIN IK FACTOR CYTOKINE IK"/>
    <property type="match status" value="1"/>
</dbReference>
<evidence type="ECO:0000313" key="9">
    <source>
        <dbReference type="Proteomes" id="UP000494040"/>
    </source>
</evidence>
<feature type="domain" description="Protein RED C-terminal" evidence="6">
    <location>
        <begin position="336"/>
        <end position="433"/>
    </location>
</feature>
<evidence type="ECO:0000256" key="2">
    <source>
        <dbReference type="ARBA" id="ARBA00006660"/>
    </source>
</evidence>